<organism evidence="2 3">
    <name type="scientific">Hermanssonia centrifuga</name>
    <dbReference type="NCBI Taxonomy" id="98765"/>
    <lineage>
        <taxon>Eukaryota</taxon>
        <taxon>Fungi</taxon>
        <taxon>Dikarya</taxon>
        <taxon>Basidiomycota</taxon>
        <taxon>Agaricomycotina</taxon>
        <taxon>Agaricomycetes</taxon>
        <taxon>Polyporales</taxon>
        <taxon>Meruliaceae</taxon>
        <taxon>Hermanssonia</taxon>
    </lineage>
</organism>
<dbReference type="EMBL" id="MLYV02000550">
    <property type="protein sequence ID" value="PSR83872.1"/>
    <property type="molecule type" value="Genomic_DNA"/>
</dbReference>
<accession>A0A2R6P1Y7</accession>
<feature type="compositionally biased region" description="Polar residues" evidence="1">
    <location>
        <begin position="55"/>
        <end position="64"/>
    </location>
</feature>
<dbReference type="Proteomes" id="UP000186601">
    <property type="component" value="Unassembled WGS sequence"/>
</dbReference>
<feature type="compositionally biased region" description="Polar residues" evidence="1">
    <location>
        <begin position="201"/>
        <end position="214"/>
    </location>
</feature>
<dbReference type="AlphaFoldDB" id="A0A2R6P1Y7"/>
<protein>
    <submittedName>
        <fullName evidence="2">Uncharacterized protein</fullName>
    </submittedName>
</protein>
<evidence type="ECO:0000313" key="3">
    <source>
        <dbReference type="Proteomes" id="UP000186601"/>
    </source>
</evidence>
<keyword evidence="3" id="KW-1185">Reference proteome</keyword>
<comment type="caution">
    <text evidence="2">The sequence shown here is derived from an EMBL/GenBank/DDBJ whole genome shotgun (WGS) entry which is preliminary data.</text>
</comment>
<dbReference type="STRING" id="98765.A0A2R6P1Y7"/>
<proteinExistence type="predicted"/>
<name>A0A2R6P1Y7_9APHY</name>
<feature type="region of interest" description="Disordered" evidence="1">
    <location>
        <begin position="1"/>
        <end position="251"/>
    </location>
</feature>
<feature type="compositionally biased region" description="Low complexity" evidence="1">
    <location>
        <begin position="215"/>
        <end position="229"/>
    </location>
</feature>
<feature type="compositionally biased region" description="Pro residues" evidence="1">
    <location>
        <begin position="188"/>
        <end position="198"/>
    </location>
</feature>
<evidence type="ECO:0000313" key="2">
    <source>
        <dbReference type="EMBL" id="PSR83872.1"/>
    </source>
</evidence>
<sequence>MASSNRRTSSHAQDPWVLEQPYNDDDVLNRRRPPPRVEFALYSSPSEPFDPRTYQYHSGNSGYSPQGHPHNSLHNAMQAEFSPRTPPRVSDPAVHDLGGPIELSPDSSPLEEPWSPSPLSSLGSRGSSYRYSPVSPLSVVSSLSPPSSPGYTSSHQRYARNDTSTHNRHYYSSDDEPMHGPSDEEPPQHTPSPQPSPPTRLRSSIQNMHTSPIQSPSRPSASRKSPAFSSRKKNSSPTPAVAASPQGPPRIRRRVQQVKSIAEIPEPDGFTCPVCKRPQANKRLPDLRRHIKTHFQVVKEEETGPAWICCGVPVAHAAEYGITDTSKAFRWAYDGEMMIRGCLQIFSRRDTYRRHLKDSAKNHPGVHCVGDPNADWVPGNKIASGTS</sequence>
<reference evidence="2 3" key="1">
    <citation type="submission" date="2018-02" db="EMBL/GenBank/DDBJ databases">
        <title>Genome sequence of the basidiomycete white-rot fungus Phlebia centrifuga.</title>
        <authorList>
            <person name="Granchi Z."/>
            <person name="Peng M."/>
            <person name="de Vries R.P."/>
            <person name="Hilden K."/>
            <person name="Makela M.R."/>
            <person name="Grigoriev I."/>
            <person name="Riley R."/>
        </authorList>
    </citation>
    <scope>NUCLEOTIDE SEQUENCE [LARGE SCALE GENOMIC DNA]</scope>
    <source>
        <strain evidence="2 3">FBCC195</strain>
    </source>
</reference>
<dbReference type="OrthoDB" id="8922241at2759"/>
<evidence type="ECO:0000256" key="1">
    <source>
        <dbReference type="SAM" id="MobiDB-lite"/>
    </source>
</evidence>
<gene>
    <name evidence="2" type="ORF">PHLCEN_2v5581</name>
</gene>
<feature type="compositionally biased region" description="Polar residues" evidence="1">
    <location>
        <begin position="1"/>
        <end position="12"/>
    </location>
</feature>
<feature type="compositionally biased region" description="Low complexity" evidence="1">
    <location>
        <begin position="103"/>
        <end position="154"/>
    </location>
</feature>